<accession>A0AAE4AS92</accession>
<feature type="chain" id="PRO_5042103648" evidence="1">
    <location>
        <begin position="25"/>
        <end position="146"/>
    </location>
</feature>
<name>A0AAE4AS92_9HYPH</name>
<gene>
    <name evidence="2" type="ORF">J2S73_001299</name>
</gene>
<reference evidence="2" key="1">
    <citation type="submission" date="2023-07" db="EMBL/GenBank/DDBJ databases">
        <title>Genomic Encyclopedia of Type Strains, Phase IV (KMG-IV): sequencing the most valuable type-strain genomes for metagenomic binning, comparative biology and taxonomic classification.</title>
        <authorList>
            <person name="Goeker M."/>
        </authorList>
    </citation>
    <scope>NUCLEOTIDE SEQUENCE</scope>
    <source>
        <strain evidence="2">DSM 21202</strain>
    </source>
</reference>
<dbReference type="Proteomes" id="UP001229244">
    <property type="component" value="Unassembled WGS sequence"/>
</dbReference>
<proteinExistence type="predicted"/>
<feature type="signal peptide" evidence="1">
    <location>
        <begin position="1"/>
        <end position="24"/>
    </location>
</feature>
<evidence type="ECO:0000256" key="1">
    <source>
        <dbReference type="SAM" id="SignalP"/>
    </source>
</evidence>
<organism evidence="2 3">
    <name type="scientific">Amorphus orientalis</name>
    <dbReference type="NCBI Taxonomy" id="649198"/>
    <lineage>
        <taxon>Bacteria</taxon>
        <taxon>Pseudomonadati</taxon>
        <taxon>Pseudomonadota</taxon>
        <taxon>Alphaproteobacteria</taxon>
        <taxon>Hyphomicrobiales</taxon>
        <taxon>Amorphaceae</taxon>
        <taxon>Amorphus</taxon>
    </lineage>
</organism>
<sequence length="146" mass="15123">MPGRFQIAVLACAGLAASFGPAAADTHAFGEWICVETSAELFDVVIDDGSHRVNNLSIVEGVNRLSGATVLRLSASVSNRSDAKSPISIEAVGRPESGDHPIFAVSATPPFGQISGGETEELKKDIVVSPGTIGEAKDTCVRAMVE</sequence>
<keyword evidence="1" id="KW-0732">Signal</keyword>
<comment type="caution">
    <text evidence="2">The sequence shown here is derived from an EMBL/GenBank/DDBJ whole genome shotgun (WGS) entry which is preliminary data.</text>
</comment>
<keyword evidence="3" id="KW-1185">Reference proteome</keyword>
<dbReference type="RefSeq" id="WP_306884648.1">
    <property type="nucleotide sequence ID" value="NZ_JAUSUL010000001.1"/>
</dbReference>
<evidence type="ECO:0000313" key="3">
    <source>
        <dbReference type="Proteomes" id="UP001229244"/>
    </source>
</evidence>
<protein>
    <submittedName>
        <fullName evidence="2">Uncharacterized protein</fullName>
    </submittedName>
</protein>
<dbReference type="EMBL" id="JAUSUL010000001">
    <property type="protein sequence ID" value="MDQ0314862.1"/>
    <property type="molecule type" value="Genomic_DNA"/>
</dbReference>
<evidence type="ECO:0000313" key="2">
    <source>
        <dbReference type="EMBL" id="MDQ0314862.1"/>
    </source>
</evidence>
<dbReference type="AlphaFoldDB" id="A0AAE4AS92"/>